<accession>A0A919AQE0</accession>
<keyword evidence="1" id="KW-1133">Transmembrane helix</keyword>
<reference evidence="2" key="1">
    <citation type="journal article" date="2014" name="Int. J. Syst. Evol. Microbiol.">
        <title>Complete genome sequence of Corynebacterium casei LMG S-19264T (=DSM 44701T), isolated from a smear-ripened cheese.</title>
        <authorList>
            <consortium name="US DOE Joint Genome Institute (JGI-PGF)"/>
            <person name="Walter F."/>
            <person name="Albersmeier A."/>
            <person name="Kalinowski J."/>
            <person name="Ruckert C."/>
        </authorList>
    </citation>
    <scope>NUCLEOTIDE SEQUENCE</scope>
    <source>
        <strain evidence="2">KCTC 42590</strain>
    </source>
</reference>
<keyword evidence="1" id="KW-0472">Membrane</keyword>
<evidence type="ECO:0000256" key="1">
    <source>
        <dbReference type="SAM" id="Phobius"/>
    </source>
</evidence>
<evidence type="ECO:0000313" key="3">
    <source>
        <dbReference type="Proteomes" id="UP000630923"/>
    </source>
</evidence>
<comment type="caution">
    <text evidence="2">The sequence shown here is derived from an EMBL/GenBank/DDBJ whole genome shotgun (WGS) entry which is preliminary data.</text>
</comment>
<organism evidence="2 3">
    <name type="scientific">Kordiimonas sediminis</name>
    <dbReference type="NCBI Taxonomy" id="1735581"/>
    <lineage>
        <taxon>Bacteria</taxon>
        <taxon>Pseudomonadati</taxon>
        <taxon>Pseudomonadota</taxon>
        <taxon>Alphaproteobacteria</taxon>
        <taxon>Kordiimonadales</taxon>
        <taxon>Kordiimonadaceae</taxon>
        <taxon>Kordiimonas</taxon>
    </lineage>
</organism>
<dbReference type="EMBL" id="BNCI01000001">
    <property type="protein sequence ID" value="GHF18280.1"/>
    <property type="molecule type" value="Genomic_DNA"/>
</dbReference>
<sequence length="122" mass="13757">MKIVPFLSGACRPVCARVYQLVWTDYFLRIFVWISQGLNTLLGPLFNAVLFLEAALRGKVPTVLARFGFPDETLSSVFGKNRQRSLWCAWAAAFLDFIDRGHAAEAIEYDEGSYWKTGATDD</sequence>
<keyword evidence="3" id="KW-1185">Reference proteome</keyword>
<protein>
    <submittedName>
        <fullName evidence="2">Uncharacterized protein</fullName>
    </submittedName>
</protein>
<dbReference type="RefSeq" id="WP_191250625.1">
    <property type="nucleotide sequence ID" value="NZ_BNCI01000001.1"/>
</dbReference>
<name>A0A919AQE0_9PROT</name>
<dbReference type="AlphaFoldDB" id="A0A919AQE0"/>
<evidence type="ECO:0000313" key="2">
    <source>
        <dbReference type="EMBL" id="GHF18280.1"/>
    </source>
</evidence>
<keyword evidence="1" id="KW-0812">Transmembrane</keyword>
<feature type="transmembrane region" description="Helical" evidence="1">
    <location>
        <begin position="26"/>
        <end position="52"/>
    </location>
</feature>
<gene>
    <name evidence="2" type="ORF">GCM10017044_10990</name>
</gene>
<reference evidence="2" key="2">
    <citation type="submission" date="2020-09" db="EMBL/GenBank/DDBJ databases">
        <authorList>
            <person name="Sun Q."/>
            <person name="Kim S."/>
        </authorList>
    </citation>
    <scope>NUCLEOTIDE SEQUENCE</scope>
    <source>
        <strain evidence="2">KCTC 42590</strain>
    </source>
</reference>
<dbReference type="Proteomes" id="UP000630923">
    <property type="component" value="Unassembled WGS sequence"/>
</dbReference>
<proteinExistence type="predicted"/>